<comment type="similarity">
    <text evidence="2">Belongs to the auxin efflux carrier (TC 2.A.69) family.</text>
</comment>
<keyword evidence="4" id="KW-1003">Cell membrane</keyword>
<dbReference type="EMBL" id="WEHW01000017">
    <property type="protein sequence ID" value="KAB7651304.1"/>
    <property type="molecule type" value="Genomic_DNA"/>
</dbReference>
<keyword evidence="7 8" id="KW-0472">Membrane</keyword>
<evidence type="ECO:0000256" key="7">
    <source>
        <dbReference type="ARBA" id="ARBA00023136"/>
    </source>
</evidence>
<evidence type="ECO:0000256" key="8">
    <source>
        <dbReference type="SAM" id="Phobius"/>
    </source>
</evidence>
<evidence type="ECO:0000256" key="4">
    <source>
        <dbReference type="ARBA" id="ARBA00022475"/>
    </source>
</evidence>
<dbReference type="GO" id="GO:0005886">
    <property type="term" value="C:plasma membrane"/>
    <property type="evidence" value="ECO:0007669"/>
    <property type="project" value="UniProtKB-SubCell"/>
</dbReference>
<evidence type="ECO:0000256" key="6">
    <source>
        <dbReference type="ARBA" id="ARBA00022989"/>
    </source>
</evidence>
<feature type="transmembrane region" description="Helical" evidence="8">
    <location>
        <begin position="73"/>
        <end position="92"/>
    </location>
</feature>
<comment type="caution">
    <text evidence="9">The sequence shown here is derived from an EMBL/GenBank/DDBJ whole genome shotgun (WGS) entry which is preliminary data.</text>
</comment>
<evidence type="ECO:0000256" key="5">
    <source>
        <dbReference type="ARBA" id="ARBA00022692"/>
    </source>
</evidence>
<evidence type="ECO:0000313" key="9">
    <source>
        <dbReference type="EMBL" id="KAB7651304.1"/>
    </source>
</evidence>
<feature type="transmembrane region" description="Helical" evidence="8">
    <location>
        <begin position="265"/>
        <end position="284"/>
    </location>
</feature>
<organism evidence="9 10">
    <name type="scientific">Sutterella seckii</name>
    <dbReference type="NCBI Taxonomy" id="1944635"/>
    <lineage>
        <taxon>Bacteria</taxon>
        <taxon>Pseudomonadati</taxon>
        <taxon>Pseudomonadota</taxon>
        <taxon>Betaproteobacteria</taxon>
        <taxon>Burkholderiales</taxon>
        <taxon>Sutterellaceae</taxon>
        <taxon>Sutterella</taxon>
    </lineage>
</organism>
<proteinExistence type="inferred from homology"/>
<reference evidence="9 10" key="1">
    <citation type="submission" date="2019-10" db="EMBL/GenBank/DDBJ databases">
        <title>Genome diversity of Sutterella seckii.</title>
        <authorList>
            <person name="Chaplin A.V."/>
            <person name="Sokolova S.R."/>
            <person name="Mosin K.A."/>
            <person name="Ivanova E.L."/>
            <person name="Kochetkova T.O."/>
            <person name="Goltsov A.Y."/>
            <person name="Trofimov D.Y."/>
            <person name="Efimov B.A."/>
        </authorList>
    </citation>
    <scope>NUCLEOTIDE SEQUENCE [LARGE SCALE GENOMIC DNA]</scope>
    <source>
        <strain evidence="9 10">ASD3426</strain>
    </source>
</reference>
<dbReference type="InterPro" id="IPR004776">
    <property type="entry name" value="Mem_transp_PIN-like"/>
</dbReference>
<dbReference type="Gene3D" id="1.20.1530.20">
    <property type="match status" value="1"/>
</dbReference>
<keyword evidence="5 8" id="KW-0812">Transmembrane</keyword>
<feature type="transmembrane region" description="Helical" evidence="8">
    <location>
        <begin position="42"/>
        <end position="61"/>
    </location>
</feature>
<feature type="transmembrane region" description="Helical" evidence="8">
    <location>
        <begin position="296"/>
        <end position="313"/>
    </location>
</feature>
<dbReference type="Proteomes" id="UP000469462">
    <property type="component" value="Unassembled WGS sequence"/>
</dbReference>
<evidence type="ECO:0000256" key="2">
    <source>
        <dbReference type="ARBA" id="ARBA00010145"/>
    </source>
</evidence>
<accession>A0AAI9WN44</accession>
<dbReference type="PANTHER" id="PTHR36838">
    <property type="entry name" value="AUXIN EFFLUX CARRIER FAMILY PROTEIN"/>
    <property type="match status" value="1"/>
</dbReference>
<feature type="transmembrane region" description="Helical" evidence="8">
    <location>
        <begin position="104"/>
        <end position="128"/>
    </location>
</feature>
<dbReference type="InterPro" id="IPR038770">
    <property type="entry name" value="Na+/solute_symporter_sf"/>
</dbReference>
<evidence type="ECO:0000256" key="1">
    <source>
        <dbReference type="ARBA" id="ARBA00004651"/>
    </source>
</evidence>
<gene>
    <name evidence="9" type="ORF">GBM96_06215</name>
</gene>
<feature type="transmembrane region" description="Helical" evidence="8">
    <location>
        <begin position="134"/>
        <end position="154"/>
    </location>
</feature>
<keyword evidence="6 8" id="KW-1133">Transmembrane helix</keyword>
<comment type="subcellular location">
    <subcellularLocation>
        <location evidence="1">Cell membrane</location>
        <topology evidence="1">Multi-pass membrane protein</topology>
    </subcellularLocation>
</comment>
<dbReference type="PANTHER" id="PTHR36838:SF3">
    <property type="entry name" value="TRANSPORTER AUXIN EFFLUX CARRIER EC FAMILY"/>
    <property type="match status" value="1"/>
</dbReference>
<dbReference type="RefSeq" id="WP_152157006.1">
    <property type="nucleotide sequence ID" value="NZ_WEHW01000017.1"/>
</dbReference>
<dbReference type="AlphaFoldDB" id="A0AAI9WN44"/>
<evidence type="ECO:0000256" key="3">
    <source>
        <dbReference type="ARBA" id="ARBA00022448"/>
    </source>
</evidence>
<sequence length="319" mass="34113">MFAAAMELFLTNFLAALPLFALIAIGYLAATVKLVTPAIGQALSKFAFNIALPILLFRLMSDITHLPPPDWNIALAFFGSCFLVFAIGRFLGHRFLNLNSDERTIFGMAAVFSNNVQLGIPVAVALLGQEAMPSIAIIFSLNGFLMWTLVTIAIELGRAKSPSILTTVTKGTLQTIRNPIVIGIILGFLWSISNLSMPVPMAKTIAMMADAAAPVALFAVGVGLTQYRITANLSTTLLITFLKLGLQPLVVYGLCRIFNLGHEAMQATCLLACLPVGVNVYIMAQEFKVMQGATANSLLVTTALASVTMPLIMSCLGLL</sequence>
<feature type="transmembrane region" description="Helical" evidence="8">
    <location>
        <begin position="205"/>
        <end position="225"/>
    </location>
</feature>
<keyword evidence="3" id="KW-0813">Transport</keyword>
<protein>
    <submittedName>
        <fullName evidence="9">AEC family transporter</fullName>
    </submittedName>
</protein>
<name>A0AAI9WN44_9BURK</name>
<feature type="transmembrane region" description="Helical" evidence="8">
    <location>
        <begin position="237"/>
        <end position="259"/>
    </location>
</feature>
<evidence type="ECO:0000313" key="10">
    <source>
        <dbReference type="Proteomes" id="UP000469462"/>
    </source>
</evidence>
<dbReference type="GO" id="GO:0055085">
    <property type="term" value="P:transmembrane transport"/>
    <property type="evidence" value="ECO:0007669"/>
    <property type="project" value="InterPro"/>
</dbReference>
<keyword evidence="10" id="KW-1185">Reference proteome</keyword>
<feature type="transmembrane region" description="Helical" evidence="8">
    <location>
        <begin position="12"/>
        <end position="30"/>
    </location>
</feature>
<feature type="transmembrane region" description="Helical" evidence="8">
    <location>
        <begin position="175"/>
        <end position="193"/>
    </location>
</feature>
<dbReference type="Pfam" id="PF03547">
    <property type="entry name" value="Mem_trans"/>
    <property type="match status" value="1"/>
</dbReference>